<protein>
    <recommendedName>
        <fullName evidence="3">Reverse transcriptase</fullName>
    </recommendedName>
</protein>
<gene>
    <name evidence="1" type="ORF">LAZ67_20001233</name>
</gene>
<evidence type="ECO:0008006" key="3">
    <source>
        <dbReference type="Google" id="ProtNLM"/>
    </source>
</evidence>
<evidence type="ECO:0000313" key="1">
    <source>
        <dbReference type="EMBL" id="UYV81449.1"/>
    </source>
</evidence>
<proteinExistence type="predicted"/>
<reference evidence="1 2" key="1">
    <citation type="submission" date="2022-01" db="EMBL/GenBank/DDBJ databases">
        <title>A chromosomal length assembly of Cordylochernes scorpioides.</title>
        <authorList>
            <person name="Zeh D."/>
            <person name="Zeh J."/>
        </authorList>
    </citation>
    <scope>NUCLEOTIDE SEQUENCE [LARGE SCALE GENOMIC DNA]</scope>
    <source>
        <strain evidence="1">IN4F17</strain>
        <tissue evidence="1">Whole Body</tissue>
    </source>
</reference>
<sequence>MAPSWLTVQPLLPTEVIRDPSPSPRGCAQGSKSGPILWNIFFDPILSLPFPQGVIIQALAADIQLVITGHPDTLPSSAQTSLDLINTWCHKLKLSSSKSSILPIFCHNPSLDINFIPIPCLEEMTILGVKFDSRLSFSSHLNHICSKTSNLFPRLHTCANAYYGLGFKARRLMHTAVFEPTLTYAAAIWGEAENLGLLGAYFDQHRGNFASTPSAASARHQPLPPLH</sequence>
<keyword evidence="2" id="KW-1185">Reference proteome</keyword>
<dbReference type="EMBL" id="CP092882">
    <property type="protein sequence ID" value="UYV81449.1"/>
    <property type="molecule type" value="Genomic_DNA"/>
</dbReference>
<evidence type="ECO:0000313" key="2">
    <source>
        <dbReference type="Proteomes" id="UP001235939"/>
    </source>
</evidence>
<accession>A0ABY6LJS0</accession>
<dbReference type="Proteomes" id="UP001235939">
    <property type="component" value="Chromosome 20"/>
</dbReference>
<organism evidence="1 2">
    <name type="scientific">Cordylochernes scorpioides</name>
    <dbReference type="NCBI Taxonomy" id="51811"/>
    <lineage>
        <taxon>Eukaryota</taxon>
        <taxon>Metazoa</taxon>
        <taxon>Ecdysozoa</taxon>
        <taxon>Arthropoda</taxon>
        <taxon>Chelicerata</taxon>
        <taxon>Arachnida</taxon>
        <taxon>Pseudoscorpiones</taxon>
        <taxon>Cheliferoidea</taxon>
        <taxon>Chernetidae</taxon>
        <taxon>Cordylochernes</taxon>
    </lineage>
</organism>
<name>A0ABY6LJS0_9ARAC</name>